<feature type="compositionally biased region" description="Polar residues" evidence="1">
    <location>
        <begin position="39"/>
        <end position="49"/>
    </location>
</feature>
<feature type="compositionally biased region" description="Basic and acidic residues" evidence="1">
    <location>
        <begin position="201"/>
        <end position="210"/>
    </location>
</feature>
<name>A0A0M0LRD2_9EUKA</name>
<evidence type="ECO:0000313" key="2">
    <source>
        <dbReference type="EMBL" id="KOO53541.1"/>
    </source>
</evidence>
<evidence type="ECO:0000256" key="1">
    <source>
        <dbReference type="SAM" id="MobiDB-lite"/>
    </source>
</evidence>
<dbReference type="AlphaFoldDB" id="A0A0M0LRD2"/>
<organism evidence="2 3">
    <name type="scientific">Chrysochromulina tobinii</name>
    <dbReference type="NCBI Taxonomy" id="1460289"/>
    <lineage>
        <taxon>Eukaryota</taxon>
        <taxon>Haptista</taxon>
        <taxon>Haptophyta</taxon>
        <taxon>Prymnesiophyceae</taxon>
        <taxon>Prymnesiales</taxon>
        <taxon>Chrysochromulinaceae</taxon>
        <taxon>Chrysochromulina</taxon>
    </lineage>
</organism>
<feature type="region of interest" description="Disordered" evidence="1">
    <location>
        <begin position="39"/>
        <end position="68"/>
    </location>
</feature>
<feature type="non-terminal residue" evidence="2">
    <location>
        <position position="1"/>
    </location>
</feature>
<proteinExistence type="predicted"/>
<reference evidence="3" key="1">
    <citation type="journal article" date="2015" name="PLoS Genet.">
        <title>Genome Sequence and Transcriptome Analyses of Chrysochromulina tobin: Metabolic Tools for Enhanced Algal Fitness in the Prominent Order Prymnesiales (Haptophyceae).</title>
        <authorList>
            <person name="Hovde B.T."/>
            <person name="Deodato C.R."/>
            <person name="Hunsperger H.M."/>
            <person name="Ryken S.A."/>
            <person name="Yost W."/>
            <person name="Jha R.K."/>
            <person name="Patterson J."/>
            <person name="Monnat R.J. Jr."/>
            <person name="Barlow S.B."/>
            <person name="Starkenburg S.R."/>
            <person name="Cattolico R.A."/>
        </authorList>
    </citation>
    <scope>NUCLEOTIDE SEQUENCE</scope>
    <source>
        <strain evidence="3">CCMP291</strain>
    </source>
</reference>
<accession>A0A0M0LRD2</accession>
<gene>
    <name evidence="2" type="ORF">Ctob_016075</name>
</gene>
<feature type="compositionally biased region" description="Polar residues" evidence="1">
    <location>
        <begin position="245"/>
        <end position="259"/>
    </location>
</feature>
<sequence>STSARWSALCTPAPGSYDEGVSRDDLAVKGKRWFSSTASVGNNQFGSTSNREDGILNESIKNTGDPGAYDPNSLNKEDVFTRAKRTHNAEGRKGNAQFNQLCPKGDGIDFWGKSRAEMGAKGYDAGTYDYSHLYGCARGDTKFGPVTPVHSPFISALPLGGHVRYSRNPGVGDYNAEPSAGYVRRKSNYSKRGSSVFADQMRQHPLHEEGNPSQTPEDVGPGKYNDFVGMRDRSLARANPKLPPFNSSSQRSDPTNWAA</sequence>
<dbReference type="Proteomes" id="UP000037460">
    <property type="component" value="Unassembled WGS sequence"/>
</dbReference>
<comment type="caution">
    <text evidence="2">The sequence shown here is derived from an EMBL/GenBank/DDBJ whole genome shotgun (WGS) entry which is preliminary data.</text>
</comment>
<protein>
    <submittedName>
        <fullName evidence="2">Uncharacterized protein</fullName>
    </submittedName>
</protein>
<keyword evidence="3" id="KW-1185">Reference proteome</keyword>
<dbReference type="EMBL" id="JWZX01000186">
    <property type="protein sequence ID" value="KOO53541.1"/>
    <property type="molecule type" value="Genomic_DNA"/>
</dbReference>
<feature type="region of interest" description="Disordered" evidence="1">
    <location>
        <begin position="171"/>
        <end position="259"/>
    </location>
</feature>
<evidence type="ECO:0000313" key="3">
    <source>
        <dbReference type="Proteomes" id="UP000037460"/>
    </source>
</evidence>